<dbReference type="InterPro" id="IPR035093">
    <property type="entry name" value="RelE/ParE_toxin_dom_sf"/>
</dbReference>
<accession>A0A1F4VJS9</accession>
<dbReference type="AlphaFoldDB" id="A0A1F4VJS9"/>
<sequence>MNFEVSSDLKKDLKKIKKKNQLLSQKIEKQLLLFYSNHLHHSLRTHKLSAYDNVWSISIDKSVRMLYVFDGSYAYFFDIGTHEQVYKK</sequence>
<protein>
    <submittedName>
        <fullName evidence="1">Uncharacterized protein</fullName>
    </submittedName>
</protein>
<dbReference type="Proteomes" id="UP000177763">
    <property type="component" value="Unassembled WGS sequence"/>
</dbReference>
<organism evidence="1 2">
    <name type="scientific">candidate division WWE3 bacterium RIFCSPLOWO2_12_FULL_36_10</name>
    <dbReference type="NCBI Taxonomy" id="1802630"/>
    <lineage>
        <taxon>Bacteria</taxon>
        <taxon>Katanobacteria</taxon>
    </lineage>
</organism>
<name>A0A1F4VJS9_UNCKA</name>
<dbReference type="SUPFAM" id="SSF143011">
    <property type="entry name" value="RelE-like"/>
    <property type="match status" value="1"/>
</dbReference>
<proteinExistence type="predicted"/>
<dbReference type="Gene3D" id="3.30.2310.20">
    <property type="entry name" value="RelE-like"/>
    <property type="match status" value="1"/>
</dbReference>
<dbReference type="EMBL" id="MEVN01000013">
    <property type="protein sequence ID" value="OGC57429.1"/>
    <property type="molecule type" value="Genomic_DNA"/>
</dbReference>
<reference evidence="1 2" key="1">
    <citation type="journal article" date="2016" name="Nat. Commun.">
        <title>Thousands of microbial genomes shed light on interconnected biogeochemical processes in an aquifer system.</title>
        <authorList>
            <person name="Anantharaman K."/>
            <person name="Brown C.T."/>
            <person name="Hug L.A."/>
            <person name="Sharon I."/>
            <person name="Castelle C.J."/>
            <person name="Probst A.J."/>
            <person name="Thomas B.C."/>
            <person name="Singh A."/>
            <person name="Wilkins M.J."/>
            <person name="Karaoz U."/>
            <person name="Brodie E.L."/>
            <person name="Williams K.H."/>
            <person name="Hubbard S.S."/>
            <person name="Banfield J.F."/>
        </authorList>
    </citation>
    <scope>NUCLEOTIDE SEQUENCE [LARGE SCALE GENOMIC DNA]</scope>
</reference>
<dbReference type="STRING" id="1802630.A3H26_02195"/>
<evidence type="ECO:0000313" key="1">
    <source>
        <dbReference type="EMBL" id="OGC57429.1"/>
    </source>
</evidence>
<comment type="caution">
    <text evidence="1">The sequence shown here is derived from an EMBL/GenBank/DDBJ whole genome shotgun (WGS) entry which is preliminary data.</text>
</comment>
<gene>
    <name evidence="1" type="ORF">A3H26_02195</name>
</gene>
<evidence type="ECO:0000313" key="2">
    <source>
        <dbReference type="Proteomes" id="UP000177763"/>
    </source>
</evidence>